<sequence>MAANRDGRAASDATSIDLHAEFAHDPTSDPLHELRAKGVTKVSWQTVYQTVTRLAPVRRGIAQMEDDDPVQQVLVHMTRLVDLDLSGNLLRAVSGTVFPACLTTLVLAANQLTEIPPVANLTSLVHLNLAYNRICDLDATTLTKRTPPSLKSLDLSFNRLSRLEPTVAALVVAPFVRIVSLMGNPIALTTQYAETIATRVPHLDFFDDVQVNSGVRDGTPPAFADTARVWLFIGCLWGLPATPPPLPTAIHASNSTPGTTTADPAALAPATLTPPPPSEYMYAIEIWDVATDPAPASFTSSAVPPITSRSTPKEKAAAAAAAAAAEAAGNGERAVKWNVLVEKTCAVDAKLRDTLADSLTMRLVRYWVTWDPIARDPPSPNAVKRAAAAKKKGGAAAAAAADASHDFRKILHDRTVLGAIPIDVSELLDRNTYVLAITPAVGYGTPHATLTAELAVGLNGPPKDLILPPAEPGSDGTPPPVAVAVGDAITPRVNAAALVAEFAKERETVAAIAAANAAAMQAARDAALGASHGNGKKMGKPAA</sequence>
<keyword evidence="1" id="KW-0433">Leucine-rich repeat</keyword>
<evidence type="ECO:0008006" key="6">
    <source>
        <dbReference type="Google" id="ProtNLM"/>
    </source>
</evidence>
<dbReference type="InterPro" id="IPR003591">
    <property type="entry name" value="Leu-rich_rpt_typical-subtyp"/>
</dbReference>
<dbReference type="InterPro" id="IPR001611">
    <property type="entry name" value="Leu-rich_rpt"/>
</dbReference>
<dbReference type="Gene3D" id="3.80.10.10">
    <property type="entry name" value="Ribonuclease Inhibitor"/>
    <property type="match status" value="1"/>
</dbReference>
<feature type="compositionally biased region" description="Low complexity" evidence="3">
    <location>
        <begin position="256"/>
        <end position="270"/>
    </location>
</feature>
<dbReference type="STRING" id="578462.A0A0L0SK82"/>
<evidence type="ECO:0000256" key="3">
    <source>
        <dbReference type="SAM" id="MobiDB-lite"/>
    </source>
</evidence>
<dbReference type="eggNOG" id="ENOG502SCCR">
    <property type="taxonomic scope" value="Eukaryota"/>
</dbReference>
<dbReference type="OrthoDB" id="433501at2759"/>
<dbReference type="InterPro" id="IPR032675">
    <property type="entry name" value="LRR_dom_sf"/>
</dbReference>
<keyword evidence="2" id="KW-0677">Repeat</keyword>
<dbReference type="Pfam" id="PF12799">
    <property type="entry name" value="LRR_4"/>
    <property type="match status" value="1"/>
</dbReference>
<feature type="region of interest" description="Disordered" evidence="3">
    <location>
        <begin position="248"/>
        <end position="270"/>
    </location>
</feature>
<dbReference type="AlphaFoldDB" id="A0A0L0SK82"/>
<evidence type="ECO:0000256" key="1">
    <source>
        <dbReference type="ARBA" id="ARBA00022614"/>
    </source>
</evidence>
<evidence type="ECO:0000256" key="2">
    <source>
        <dbReference type="ARBA" id="ARBA00022737"/>
    </source>
</evidence>
<dbReference type="InterPro" id="IPR025875">
    <property type="entry name" value="Leu-rich_rpt_4"/>
</dbReference>
<dbReference type="PANTHER" id="PTHR15454:SF19">
    <property type="entry name" value="LEUCINE-RICH REPEAT-CONTAINING PROTEIN 51"/>
    <property type="match status" value="1"/>
</dbReference>
<dbReference type="GO" id="GO:0005737">
    <property type="term" value="C:cytoplasm"/>
    <property type="evidence" value="ECO:0007669"/>
    <property type="project" value="TreeGrafter"/>
</dbReference>
<dbReference type="VEuPathDB" id="FungiDB:AMAG_08078"/>
<reference evidence="5" key="2">
    <citation type="submission" date="2009-11" db="EMBL/GenBank/DDBJ databases">
        <title>The Genome Sequence of Allomyces macrogynus strain ATCC 38327.</title>
        <authorList>
            <consortium name="The Broad Institute Genome Sequencing Platform"/>
            <person name="Russ C."/>
            <person name="Cuomo C."/>
            <person name="Shea T."/>
            <person name="Young S.K."/>
            <person name="Zeng Q."/>
            <person name="Koehrsen M."/>
            <person name="Haas B."/>
            <person name="Borodovsky M."/>
            <person name="Guigo R."/>
            <person name="Alvarado L."/>
            <person name="Berlin A."/>
            <person name="Borenstein D."/>
            <person name="Chen Z."/>
            <person name="Engels R."/>
            <person name="Freedman E."/>
            <person name="Gellesch M."/>
            <person name="Goldberg J."/>
            <person name="Griggs A."/>
            <person name="Gujja S."/>
            <person name="Heiman D."/>
            <person name="Hepburn T."/>
            <person name="Howarth C."/>
            <person name="Jen D."/>
            <person name="Larson L."/>
            <person name="Lewis B."/>
            <person name="Mehta T."/>
            <person name="Park D."/>
            <person name="Pearson M."/>
            <person name="Roberts A."/>
            <person name="Saif S."/>
            <person name="Shenoy N."/>
            <person name="Sisk P."/>
            <person name="Stolte C."/>
            <person name="Sykes S."/>
            <person name="Walk T."/>
            <person name="White J."/>
            <person name="Yandava C."/>
            <person name="Burger G."/>
            <person name="Gray M.W."/>
            <person name="Holland P.W.H."/>
            <person name="King N."/>
            <person name="Lang F.B.F."/>
            <person name="Roger A.J."/>
            <person name="Ruiz-Trillo I."/>
            <person name="Lander E."/>
            <person name="Nusbaum C."/>
        </authorList>
    </citation>
    <scope>NUCLEOTIDE SEQUENCE [LARGE SCALE GENOMIC DNA]</scope>
    <source>
        <strain evidence="5">ATCC 38327</strain>
    </source>
</reference>
<reference evidence="4 5" key="1">
    <citation type="submission" date="2009-11" db="EMBL/GenBank/DDBJ databases">
        <title>Annotation of Allomyces macrogynus ATCC 38327.</title>
        <authorList>
            <consortium name="The Broad Institute Genome Sequencing Platform"/>
            <person name="Russ C."/>
            <person name="Cuomo C."/>
            <person name="Burger G."/>
            <person name="Gray M.W."/>
            <person name="Holland P.W.H."/>
            <person name="King N."/>
            <person name="Lang F.B.F."/>
            <person name="Roger A.J."/>
            <person name="Ruiz-Trillo I."/>
            <person name="Young S.K."/>
            <person name="Zeng Q."/>
            <person name="Gargeya S."/>
            <person name="Fitzgerald M."/>
            <person name="Haas B."/>
            <person name="Abouelleil A."/>
            <person name="Alvarado L."/>
            <person name="Arachchi H.M."/>
            <person name="Berlin A."/>
            <person name="Chapman S.B."/>
            <person name="Gearin G."/>
            <person name="Goldberg J."/>
            <person name="Griggs A."/>
            <person name="Gujja S."/>
            <person name="Hansen M."/>
            <person name="Heiman D."/>
            <person name="Howarth C."/>
            <person name="Larimer J."/>
            <person name="Lui A."/>
            <person name="MacDonald P.J.P."/>
            <person name="McCowen C."/>
            <person name="Montmayeur A."/>
            <person name="Murphy C."/>
            <person name="Neiman D."/>
            <person name="Pearson M."/>
            <person name="Priest M."/>
            <person name="Roberts A."/>
            <person name="Saif S."/>
            <person name="Shea T."/>
            <person name="Sisk P."/>
            <person name="Stolte C."/>
            <person name="Sykes S."/>
            <person name="Wortman J."/>
            <person name="Nusbaum C."/>
            <person name="Birren B."/>
        </authorList>
    </citation>
    <scope>NUCLEOTIDE SEQUENCE [LARGE SCALE GENOMIC DNA]</scope>
    <source>
        <strain evidence="4 5">ATCC 38327</strain>
    </source>
</reference>
<keyword evidence="5" id="KW-1185">Reference proteome</keyword>
<protein>
    <recommendedName>
        <fullName evidence="6">U2A'/phosphoprotein 32 family A C-terminal domain-containing protein</fullName>
    </recommendedName>
</protein>
<proteinExistence type="predicted"/>
<name>A0A0L0SK82_ALLM3</name>
<dbReference type="PROSITE" id="PS51450">
    <property type="entry name" value="LRR"/>
    <property type="match status" value="2"/>
</dbReference>
<accession>A0A0L0SK82</accession>
<gene>
    <name evidence="4" type="ORF">AMAG_08078</name>
</gene>
<dbReference type="SMART" id="SM00369">
    <property type="entry name" value="LRR_TYP"/>
    <property type="match status" value="3"/>
</dbReference>
<evidence type="ECO:0000313" key="5">
    <source>
        <dbReference type="Proteomes" id="UP000054350"/>
    </source>
</evidence>
<dbReference type="EMBL" id="GG745341">
    <property type="protein sequence ID" value="KNE62901.1"/>
    <property type="molecule type" value="Genomic_DNA"/>
</dbReference>
<dbReference type="Proteomes" id="UP000054350">
    <property type="component" value="Unassembled WGS sequence"/>
</dbReference>
<organism evidence="4 5">
    <name type="scientific">Allomyces macrogynus (strain ATCC 38327)</name>
    <name type="common">Allomyces javanicus var. macrogynus</name>
    <dbReference type="NCBI Taxonomy" id="578462"/>
    <lineage>
        <taxon>Eukaryota</taxon>
        <taxon>Fungi</taxon>
        <taxon>Fungi incertae sedis</taxon>
        <taxon>Blastocladiomycota</taxon>
        <taxon>Blastocladiomycetes</taxon>
        <taxon>Blastocladiales</taxon>
        <taxon>Blastocladiaceae</taxon>
        <taxon>Allomyces</taxon>
    </lineage>
</organism>
<evidence type="ECO:0000313" key="4">
    <source>
        <dbReference type="EMBL" id="KNE62901.1"/>
    </source>
</evidence>
<dbReference type="Pfam" id="PF00560">
    <property type="entry name" value="LRR_1"/>
    <property type="match status" value="1"/>
</dbReference>
<dbReference type="SUPFAM" id="SSF52058">
    <property type="entry name" value="L domain-like"/>
    <property type="match status" value="1"/>
</dbReference>
<dbReference type="PANTHER" id="PTHR15454">
    <property type="entry name" value="NISCHARIN RELATED"/>
    <property type="match status" value="1"/>
</dbReference>